<dbReference type="InterPro" id="IPR023214">
    <property type="entry name" value="HAD_sf"/>
</dbReference>
<dbReference type="InterPro" id="IPR050155">
    <property type="entry name" value="HAD-like_hydrolase_sf"/>
</dbReference>
<protein>
    <submittedName>
        <fullName evidence="3">Phosphoglycolate phosphatase</fullName>
        <ecNumber evidence="3">3.1.3.18</ecNumber>
    </submittedName>
</protein>
<feature type="region of interest" description="Disordered" evidence="1">
    <location>
        <begin position="1"/>
        <end position="20"/>
    </location>
</feature>
<evidence type="ECO:0000313" key="4">
    <source>
        <dbReference type="Proteomes" id="UP000095706"/>
    </source>
</evidence>
<dbReference type="EC" id="3.1.3.18" evidence="3"/>
<dbReference type="Pfam" id="PF13419">
    <property type="entry name" value="HAD_2"/>
    <property type="match status" value="1"/>
</dbReference>
<dbReference type="PANTHER" id="PTHR43434">
    <property type="entry name" value="PHOSPHOGLYCOLATE PHOSPHATASE"/>
    <property type="match status" value="1"/>
</dbReference>
<evidence type="ECO:0000313" key="2">
    <source>
        <dbReference type="EMBL" id="CUO10125.1"/>
    </source>
</evidence>
<reference evidence="4 5" key="1">
    <citation type="submission" date="2015-09" db="EMBL/GenBank/DDBJ databases">
        <authorList>
            <consortium name="Pathogen Informatics"/>
        </authorList>
    </citation>
    <scope>NUCLEOTIDE SEQUENCE [LARGE SCALE GENOMIC DNA]</scope>
    <source>
        <strain evidence="2 4">2789STDY5608849</strain>
        <strain evidence="3 5">2789STDY5834885</strain>
    </source>
</reference>
<organism evidence="3 5">
    <name type="scientific">Fusicatenibacter saccharivorans</name>
    <dbReference type="NCBI Taxonomy" id="1150298"/>
    <lineage>
        <taxon>Bacteria</taxon>
        <taxon>Bacillati</taxon>
        <taxon>Bacillota</taxon>
        <taxon>Clostridia</taxon>
        <taxon>Lachnospirales</taxon>
        <taxon>Lachnospiraceae</taxon>
        <taxon>Fusicatenibacter</taxon>
    </lineage>
</organism>
<dbReference type="Proteomes" id="UP000095709">
    <property type="component" value="Unassembled WGS sequence"/>
</dbReference>
<name>A0A174QIQ9_9FIRM</name>
<dbReference type="SUPFAM" id="SSF56784">
    <property type="entry name" value="HAD-like"/>
    <property type="match status" value="1"/>
</dbReference>
<gene>
    <name evidence="3" type="primary">gph_2</name>
    <name evidence="2" type="synonym">gph_1</name>
    <name evidence="2" type="ORF">ERS852406_01283</name>
    <name evidence="3" type="ORF">ERS852498_02628</name>
</gene>
<dbReference type="GO" id="GO:0006281">
    <property type="term" value="P:DNA repair"/>
    <property type="evidence" value="ECO:0007669"/>
    <property type="project" value="TreeGrafter"/>
</dbReference>
<evidence type="ECO:0000313" key="5">
    <source>
        <dbReference type="Proteomes" id="UP000095709"/>
    </source>
</evidence>
<dbReference type="InterPro" id="IPR041492">
    <property type="entry name" value="HAD_2"/>
</dbReference>
<dbReference type="EMBL" id="CZAL01000015">
    <property type="protein sequence ID" value="CUP71487.1"/>
    <property type="molecule type" value="Genomic_DNA"/>
</dbReference>
<dbReference type="STRING" id="1150298.ERS852406_01283"/>
<dbReference type="InterPro" id="IPR006439">
    <property type="entry name" value="HAD-SF_hydro_IA"/>
</dbReference>
<dbReference type="NCBIfam" id="TIGR01509">
    <property type="entry name" value="HAD-SF-IA-v3"/>
    <property type="match status" value="1"/>
</dbReference>
<dbReference type="PANTHER" id="PTHR43434:SF1">
    <property type="entry name" value="PHOSPHOGLYCOLATE PHOSPHATASE"/>
    <property type="match status" value="1"/>
</dbReference>
<dbReference type="AlphaFoldDB" id="A0A174QIQ9"/>
<dbReference type="SFLD" id="SFLDS00003">
    <property type="entry name" value="Haloacid_Dehalogenase"/>
    <property type="match status" value="1"/>
</dbReference>
<accession>A0A174QIQ9</accession>
<dbReference type="Proteomes" id="UP000095706">
    <property type="component" value="Unassembled WGS sequence"/>
</dbReference>
<dbReference type="NCBIfam" id="TIGR01549">
    <property type="entry name" value="HAD-SF-IA-v1"/>
    <property type="match status" value="1"/>
</dbReference>
<dbReference type="EMBL" id="CYYV01000005">
    <property type="protein sequence ID" value="CUO10125.1"/>
    <property type="molecule type" value="Genomic_DNA"/>
</dbReference>
<keyword evidence="3" id="KW-0378">Hydrolase</keyword>
<dbReference type="Gene3D" id="1.10.150.240">
    <property type="entry name" value="Putative phosphatase, domain 2"/>
    <property type="match status" value="1"/>
</dbReference>
<dbReference type="SFLD" id="SFLDG01129">
    <property type="entry name" value="C1.5:_HAD__Beta-PGM__Phosphata"/>
    <property type="match status" value="1"/>
</dbReference>
<sequence length="246" mass="27638">MIADKKREKKENRRTKETKKGSQNMIKACIFDLDGTIADTVESIAHAVNRVLEHFGLVPRPVEAFNFYAGDGFDLAVERALKDAGDAELNYLQEGIRLGRAWFNEDPLYHVKPYPNMRETLTALREEVPIAVCSNKPHEAAIHVVESVYGPGFFNRIQGQTAEIPRKPSPIGALAIADALGARPEECLYFGDTNTDMQTGNAAGMFTVGVTWGFRPRQELIDNHAMELLDRPEEILTLFHRKNQEK</sequence>
<dbReference type="InterPro" id="IPR036412">
    <property type="entry name" value="HAD-like_sf"/>
</dbReference>
<evidence type="ECO:0000313" key="3">
    <source>
        <dbReference type="EMBL" id="CUP71487.1"/>
    </source>
</evidence>
<dbReference type="InterPro" id="IPR023198">
    <property type="entry name" value="PGP-like_dom2"/>
</dbReference>
<proteinExistence type="predicted"/>
<evidence type="ECO:0000256" key="1">
    <source>
        <dbReference type="SAM" id="MobiDB-lite"/>
    </source>
</evidence>
<dbReference type="GO" id="GO:0005829">
    <property type="term" value="C:cytosol"/>
    <property type="evidence" value="ECO:0007669"/>
    <property type="project" value="TreeGrafter"/>
</dbReference>
<dbReference type="GO" id="GO:0008967">
    <property type="term" value="F:phosphoglycolate phosphatase activity"/>
    <property type="evidence" value="ECO:0007669"/>
    <property type="project" value="UniProtKB-EC"/>
</dbReference>
<dbReference type="Gene3D" id="3.40.50.1000">
    <property type="entry name" value="HAD superfamily/HAD-like"/>
    <property type="match status" value="1"/>
</dbReference>